<evidence type="ECO:0000256" key="8">
    <source>
        <dbReference type="SAM" id="Phobius"/>
    </source>
</evidence>
<dbReference type="Pfam" id="PF13965">
    <property type="entry name" value="SID-1_RNA_chan"/>
    <property type="match status" value="1"/>
</dbReference>
<protein>
    <submittedName>
        <fullName evidence="12">Systemic RNA interference defective protein 1 (inferred by orthology to a C. elegans protein)</fullName>
    </submittedName>
</protein>
<accession>A0A158R2L9</accession>
<evidence type="ECO:0000256" key="1">
    <source>
        <dbReference type="ARBA" id="ARBA00004141"/>
    </source>
</evidence>
<dbReference type="GO" id="GO:0003725">
    <property type="term" value="F:double-stranded RNA binding"/>
    <property type="evidence" value="ECO:0007669"/>
    <property type="project" value="TreeGrafter"/>
</dbReference>
<feature type="signal peptide" evidence="9">
    <location>
        <begin position="1"/>
        <end position="17"/>
    </location>
</feature>
<organism evidence="12">
    <name type="scientific">Nippostrongylus brasiliensis</name>
    <name type="common">Rat hookworm</name>
    <dbReference type="NCBI Taxonomy" id="27835"/>
    <lineage>
        <taxon>Eukaryota</taxon>
        <taxon>Metazoa</taxon>
        <taxon>Ecdysozoa</taxon>
        <taxon>Nematoda</taxon>
        <taxon>Chromadorea</taxon>
        <taxon>Rhabditida</taxon>
        <taxon>Rhabditina</taxon>
        <taxon>Rhabditomorpha</taxon>
        <taxon>Strongyloidea</taxon>
        <taxon>Heligmosomidae</taxon>
        <taxon>Nippostrongylus</taxon>
    </lineage>
</organism>
<evidence type="ECO:0000256" key="9">
    <source>
        <dbReference type="SAM" id="SignalP"/>
    </source>
</evidence>
<keyword evidence="11" id="KW-1185">Reference proteome</keyword>
<dbReference type="AlphaFoldDB" id="A0A158R2L9"/>
<feature type="transmembrane region" description="Helical" evidence="8">
    <location>
        <begin position="450"/>
        <end position="471"/>
    </location>
</feature>
<evidence type="ECO:0000256" key="7">
    <source>
        <dbReference type="ARBA" id="ARBA00023180"/>
    </source>
</evidence>
<dbReference type="PANTHER" id="PTHR12185">
    <property type="entry name" value="SID1 TRANSMEMBRANE FAMILY MEMEBER"/>
    <property type="match status" value="1"/>
</dbReference>
<name>A0A158R2L9_NIPBR</name>
<evidence type="ECO:0000256" key="5">
    <source>
        <dbReference type="ARBA" id="ARBA00022989"/>
    </source>
</evidence>
<keyword evidence="3 8" id="KW-0812">Transmembrane</keyword>
<evidence type="ECO:0000313" key="12">
    <source>
        <dbReference type="WBParaSite" id="NBR_0001626601-mRNA-1"/>
    </source>
</evidence>
<dbReference type="InterPro" id="IPR025958">
    <property type="entry name" value="SID1_TM_fam"/>
</dbReference>
<comment type="similarity">
    <text evidence="2">Belongs to the SID1 family.</text>
</comment>
<evidence type="ECO:0000256" key="2">
    <source>
        <dbReference type="ARBA" id="ARBA00006618"/>
    </source>
</evidence>
<dbReference type="Proteomes" id="UP000271162">
    <property type="component" value="Unassembled WGS sequence"/>
</dbReference>
<keyword evidence="5 8" id="KW-1133">Transmembrane helix</keyword>
<feature type="transmembrane region" description="Helical" evidence="8">
    <location>
        <begin position="193"/>
        <end position="217"/>
    </location>
</feature>
<feature type="chain" id="PRO_5043135827" evidence="9">
    <location>
        <begin position="18"/>
        <end position="517"/>
    </location>
</feature>
<dbReference type="GO" id="GO:0005764">
    <property type="term" value="C:lysosome"/>
    <property type="evidence" value="ECO:0007669"/>
    <property type="project" value="TreeGrafter"/>
</dbReference>
<evidence type="ECO:0000313" key="11">
    <source>
        <dbReference type="Proteomes" id="UP000271162"/>
    </source>
</evidence>
<dbReference type="PANTHER" id="PTHR12185:SF1">
    <property type="entry name" value="SYSTEMIC RNA INTERFERENCE DEFECTIVE PROTEIN 1"/>
    <property type="match status" value="1"/>
</dbReference>
<dbReference type="EMBL" id="UYSL01022121">
    <property type="protein sequence ID" value="VDL79862.1"/>
    <property type="molecule type" value="Genomic_DNA"/>
</dbReference>
<keyword evidence="4 9" id="KW-0732">Signal</keyword>
<feature type="transmembrane region" description="Helical" evidence="8">
    <location>
        <begin position="477"/>
        <end position="496"/>
    </location>
</feature>
<sequence>MLLHVVWIVVALELSEAKRRKTRPDHIETLLGRNHSLPGIEITINKTFTESTVIAGQFNVFYAVLDQSAAGLDSLVGGIGYASGKQPARLEIVRVVITSNDDLCGQLLLTKDGGNPYIRNFDHTIGNEMGLRNMEFTRRLDLILERGKVPEVLLMFVFVYADDDRCVPGAVPRTPNKLKVFNITWFAENRVSLVLPISATVLFYLLPIVCAVAYAAITDLGNLQQQITEREPIDQIEGSEQEQLPHIQYQAGYLSDVSAVDGGGFMERLFDPDVVPLIEVSGVLTPSTSSPVTVPRFKDAATNSEDSEWSWTSAQFALTNRGVHNNYGLDICMGLTLLCEAFASAIYHICPNAVTYNLDTPFIEVLCILIVLKLYGNRRHTISARSANLAAVFIILLDSFITMTARCPIVHSVVVFVVPLMVLMGARKVSGSVISNGSQNPEQRMSTPRLAFIGSAIVNILMSVASILAVQSVQPNQIVTVVCLINAALYFLYYIVMKVKNCPISPIFLFCGKSIGV</sequence>
<reference evidence="10 11" key="2">
    <citation type="submission" date="2018-11" db="EMBL/GenBank/DDBJ databases">
        <authorList>
            <consortium name="Pathogen Informatics"/>
        </authorList>
    </citation>
    <scope>NUCLEOTIDE SEQUENCE [LARGE SCALE GENOMIC DNA]</scope>
</reference>
<keyword evidence="6 8" id="KW-0472">Membrane</keyword>
<keyword evidence="7" id="KW-0325">Glycoprotein</keyword>
<dbReference type="GO" id="GO:0005886">
    <property type="term" value="C:plasma membrane"/>
    <property type="evidence" value="ECO:0007669"/>
    <property type="project" value="TreeGrafter"/>
</dbReference>
<comment type="subcellular location">
    <subcellularLocation>
        <location evidence="1">Membrane</location>
        <topology evidence="1">Multi-pass membrane protein</topology>
    </subcellularLocation>
</comment>
<dbReference type="GO" id="GO:0051033">
    <property type="term" value="F:RNA transmembrane transporter activity"/>
    <property type="evidence" value="ECO:0007669"/>
    <property type="project" value="TreeGrafter"/>
</dbReference>
<feature type="transmembrane region" description="Helical" evidence="8">
    <location>
        <begin position="327"/>
        <end position="349"/>
    </location>
</feature>
<gene>
    <name evidence="10" type="ORF">NBR_LOCUS16267</name>
</gene>
<feature type="transmembrane region" description="Helical" evidence="8">
    <location>
        <begin position="387"/>
        <end position="403"/>
    </location>
</feature>
<feature type="transmembrane region" description="Helical" evidence="8">
    <location>
        <begin position="355"/>
        <end position="375"/>
    </location>
</feature>
<evidence type="ECO:0000256" key="4">
    <source>
        <dbReference type="ARBA" id="ARBA00022729"/>
    </source>
</evidence>
<reference evidence="12" key="1">
    <citation type="submission" date="2016-04" db="UniProtKB">
        <authorList>
            <consortium name="WormBaseParasite"/>
        </authorList>
    </citation>
    <scope>IDENTIFICATION</scope>
</reference>
<proteinExistence type="inferred from homology"/>
<evidence type="ECO:0000256" key="6">
    <source>
        <dbReference type="ARBA" id="ARBA00023136"/>
    </source>
</evidence>
<feature type="transmembrane region" description="Helical" evidence="8">
    <location>
        <begin position="409"/>
        <end position="429"/>
    </location>
</feature>
<dbReference type="WBParaSite" id="NBR_0001626601-mRNA-1">
    <property type="protein sequence ID" value="NBR_0001626601-mRNA-1"/>
    <property type="gene ID" value="NBR_0001626601"/>
</dbReference>
<evidence type="ECO:0000256" key="3">
    <source>
        <dbReference type="ARBA" id="ARBA00022692"/>
    </source>
</evidence>
<evidence type="ECO:0000313" key="10">
    <source>
        <dbReference type="EMBL" id="VDL79862.1"/>
    </source>
</evidence>